<feature type="domain" description="Cell envelope-related transcriptional attenuator" evidence="3">
    <location>
        <begin position="247"/>
        <end position="399"/>
    </location>
</feature>
<keyword evidence="2" id="KW-0472">Membrane</keyword>
<dbReference type="Gene3D" id="3.40.630.190">
    <property type="entry name" value="LCP protein"/>
    <property type="match status" value="1"/>
</dbReference>
<dbReference type="NCBIfam" id="TIGR00350">
    <property type="entry name" value="lytR_cpsA_psr"/>
    <property type="match status" value="1"/>
</dbReference>
<dbReference type="Gene3D" id="3.40.190.10">
    <property type="entry name" value="Periplasmic binding protein-like II"/>
    <property type="match status" value="1"/>
</dbReference>
<protein>
    <submittedName>
        <fullName evidence="4">LCP family protein</fullName>
    </submittedName>
</protein>
<feature type="transmembrane region" description="Helical" evidence="2">
    <location>
        <begin position="77"/>
        <end position="94"/>
    </location>
</feature>
<dbReference type="InterPro" id="IPR004474">
    <property type="entry name" value="LytR_CpsA_psr"/>
</dbReference>
<evidence type="ECO:0000256" key="1">
    <source>
        <dbReference type="ARBA" id="ARBA00006068"/>
    </source>
</evidence>
<dbReference type="EMBL" id="JBBMFS010000002">
    <property type="protein sequence ID" value="MEQ2553886.1"/>
    <property type="molecule type" value="Genomic_DNA"/>
</dbReference>
<dbReference type="PANTHER" id="PTHR33392:SF6">
    <property type="entry name" value="POLYISOPRENYL-TEICHOIC ACID--PEPTIDOGLYCAN TEICHOIC ACID TRANSFERASE TAGU"/>
    <property type="match status" value="1"/>
</dbReference>
<feature type="transmembrane region" description="Helical" evidence="2">
    <location>
        <begin position="12"/>
        <end position="41"/>
    </location>
</feature>
<keyword evidence="2" id="KW-0812">Transmembrane</keyword>
<dbReference type="PANTHER" id="PTHR33392">
    <property type="entry name" value="POLYISOPRENYL-TEICHOIC ACID--PEPTIDOGLYCAN TEICHOIC ACID TRANSFERASE TAGU"/>
    <property type="match status" value="1"/>
</dbReference>
<feature type="transmembrane region" description="Helical" evidence="2">
    <location>
        <begin position="47"/>
        <end position="65"/>
    </location>
</feature>
<comment type="caution">
    <text evidence="4">The sequence shown here is derived from an EMBL/GenBank/DDBJ whole genome shotgun (WGS) entry which is preliminary data.</text>
</comment>
<name>A0ABV1H3J7_9FIRM</name>
<evidence type="ECO:0000259" key="3">
    <source>
        <dbReference type="Pfam" id="PF03816"/>
    </source>
</evidence>
<accession>A0ABV1H3J7</accession>
<keyword evidence="5" id="KW-1185">Reference proteome</keyword>
<reference evidence="4" key="1">
    <citation type="submission" date="2024-03" db="EMBL/GenBank/DDBJ databases">
        <title>Human intestinal bacterial collection.</title>
        <authorList>
            <person name="Pauvert C."/>
            <person name="Hitch T.C.A."/>
            <person name="Clavel T."/>
        </authorList>
    </citation>
    <scope>NUCLEOTIDE SEQUENCE [LARGE SCALE GENOMIC DNA]</scope>
    <source>
        <strain evidence="4">CLA-AA-H89B</strain>
    </source>
</reference>
<evidence type="ECO:0000313" key="5">
    <source>
        <dbReference type="Proteomes" id="UP001546774"/>
    </source>
</evidence>
<proteinExistence type="inferred from homology"/>
<dbReference type="Pfam" id="PF03816">
    <property type="entry name" value="LytR_cpsA_psr"/>
    <property type="match status" value="1"/>
</dbReference>
<comment type="similarity">
    <text evidence="1">Belongs to the LytR/CpsA/Psr (LCP) family.</text>
</comment>
<dbReference type="InterPro" id="IPR050922">
    <property type="entry name" value="LytR/CpsA/Psr_CW_biosynth"/>
</dbReference>
<evidence type="ECO:0000256" key="2">
    <source>
        <dbReference type="SAM" id="Phobius"/>
    </source>
</evidence>
<dbReference type="SUPFAM" id="SSF53850">
    <property type="entry name" value="Periplasmic binding protein-like II"/>
    <property type="match status" value="1"/>
</dbReference>
<sequence length="500" mass="56429">MADTEVKQEAAWLKWTGIIVSVIQIILAVSFVGMVFWINIFPVKIEVIIIVVLILLSALALYLQFLKYGWVKWTARVIALLLAVILAIGDLYIYQAKEAMNYVSNNEQTEVISVYVLKDDEAKTIADAKDYIFGYHEILDRENTDKYVQSINTSLNKTITSKTYNDLPKMVEALYNKQIGAMILNESYVKTLEEEFPDFEEKTKVIANEYYRTTLDKPVITKNTLTDTFTIYLSGNDECGELNQSGRSDVNILIVVNPKTKQILLINTPRDYYVNVNSLKSGIGKDKLTHAGNFGVEASMKTLSTLYDNWDIDFYVRLNFTSVEEIVDALGGITVNSEIEFYTSPDTSDEKFHFVEGPNKLNGKAALAFCRERQSVAAGDNQRGQDQMLVIEALIDKVTSPSILYNYSNVLETVRNLFQTSLDDDDIASMVKLTMEGANGWNVQSYAAEGTSSHGSSYFFGYSSMWVMEPDMSTVKTAVELMNKIKDGEVFDMDEYLESK</sequence>
<keyword evidence="2" id="KW-1133">Transmembrane helix</keyword>
<organism evidence="4 5">
    <name type="scientific">Lachnospira intestinalis</name>
    <dbReference type="NCBI Taxonomy" id="3133158"/>
    <lineage>
        <taxon>Bacteria</taxon>
        <taxon>Bacillati</taxon>
        <taxon>Bacillota</taxon>
        <taxon>Clostridia</taxon>
        <taxon>Lachnospirales</taxon>
        <taxon>Lachnospiraceae</taxon>
        <taxon>Lachnospira</taxon>
    </lineage>
</organism>
<dbReference type="Proteomes" id="UP001546774">
    <property type="component" value="Unassembled WGS sequence"/>
</dbReference>
<gene>
    <name evidence="4" type="ORF">WMO37_02515</name>
</gene>
<evidence type="ECO:0000313" key="4">
    <source>
        <dbReference type="EMBL" id="MEQ2553886.1"/>
    </source>
</evidence>